<sequence length="69" mass="7540">MAPSAGLPSQAQDINFSPAKTKKATTLVVALAPETLYFSKNLFTDLNSIATIWDLPLENIDIDKKLKGY</sequence>
<protein>
    <submittedName>
        <fullName evidence="1">Uncharacterized protein</fullName>
    </submittedName>
</protein>
<dbReference type="RefSeq" id="WP_136839362.1">
    <property type="nucleotide sequence ID" value="NZ_SWBR01000001.1"/>
</dbReference>
<dbReference type="Proteomes" id="UP000309488">
    <property type="component" value="Unassembled WGS sequence"/>
</dbReference>
<organism evidence="1 2">
    <name type="scientific">Pedobacter polaris</name>
    <dbReference type="NCBI Taxonomy" id="2571273"/>
    <lineage>
        <taxon>Bacteria</taxon>
        <taxon>Pseudomonadati</taxon>
        <taxon>Bacteroidota</taxon>
        <taxon>Sphingobacteriia</taxon>
        <taxon>Sphingobacteriales</taxon>
        <taxon>Sphingobacteriaceae</taxon>
        <taxon>Pedobacter</taxon>
    </lineage>
</organism>
<reference evidence="1 2" key="1">
    <citation type="submission" date="2019-04" db="EMBL/GenBank/DDBJ databases">
        <title>Pedobacter sp. RP-3-22 sp. nov., isolated from Arctic soil.</title>
        <authorList>
            <person name="Dahal R.H."/>
            <person name="Kim D.-U."/>
        </authorList>
    </citation>
    <scope>NUCLEOTIDE SEQUENCE [LARGE SCALE GENOMIC DNA]</scope>
    <source>
        <strain evidence="1 2">RP-3-22</strain>
    </source>
</reference>
<proteinExistence type="predicted"/>
<dbReference type="EMBL" id="SWBR01000001">
    <property type="protein sequence ID" value="TKC13241.1"/>
    <property type="molecule type" value="Genomic_DNA"/>
</dbReference>
<accession>A0A4U1CVH9</accession>
<evidence type="ECO:0000313" key="2">
    <source>
        <dbReference type="Proteomes" id="UP000309488"/>
    </source>
</evidence>
<keyword evidence="2" id="KW-1185">Reference proteome</keyword>
<name>A0A4U1CVH9_9SPHI</name>
<comment type="caution">
    <text evidence="1">The sequence shown here is derived from an EMBL/GenBank/DDBJ whole genome shotgun (WGS) entry which is preliminary data.</text>
</comment>
<gene>
    <name evidence="1" type="ORF">FA048_06440</name>
</gene>
<dbReference type="AlphaFoldDB" id="A0A4U1CVH9"/>
<evidence type="ECO:0000313" key="1">
    <source>
        <dbReference type="EMBL" id="TKC13241.1"/>
    </source>
</evidence>